<dbReference type="Pfam" id="PF02518">
    <property type="entry name" value="HATPase_c"/>
    <property type="match status" value="1"/>
</dbReference>
<keyword evidence="7 8" id="KW-0472">Membrane</keyword>
<dbReference type="InterPro" id="IPR050351">
    <property type="entry name" value="BphY/WalK/GraS-like"/>
</dbReference>
<dbReference type="CDD" id="cd00082">
    <property type="entry name" value="HisKA"/>
    <property type="match status" value="1"/>
</dbReference>
<feature type="transmembrane region" description="Helical" evidence="8">
    <location>
        <begin position="72"/>
        <end position="95"/>
    </location>
</feature>
<dbReference type="GO" id="GO:0016036">
    <property type="term" value="P:cellular response to phosphate starvation"/>
    <property type="evidence" value="ECO:0007669"/>
    <property type="project" value="TreeGrafter"/>
</dbReference>
<evidence type="ECO:0000313" key="10">
    <source>
        <dbReference type="EMBL" id="OGD62171.1"/>
    </source>
</evidence>
<keyword evidence="8" id="KW-1133">Transmembrane helix</keyword>
<dbReference type="InterPro" id="IPR005467">
    <property type="entry name" value="His_kinase_dom"/>
</dbReference>
<dbReference type="GO" id="GO:0004721">
    <property type="term" value="F:phosphoprotein phosphatase activity"/>
    <property type="evidence" value="ECO:0007669"/>
    <property type="project" value="TreeGrafter"/>
</dbReference>
<feature type="domain" description="Histidine kinase" evidence="9">
    <location>
        <begin position="115"/>
        <end position="332"/>
    </location>
</feature>
<evidence type="ECO:0000256" key="3">
    <source>
        <dbReference type="ARBA" id="ARBA00022553"/>
    </source>
</evidence>
<dbReference type="InterPro" id="IPR003594">
    <property type="entry name" value="HATPase_dom"/>
</dbReference>
<organism evidence="10 11">
    <name type="scientific">Candidatus Beckwithbacteria bacterium RBG_13_42_9</name>
    <dbReference type="NCBI Taxonomy" id="1797457"/>
    <lineage>
        <taxon>Bacteria</taxon>
        <taxon>Candidatus Beckwithiibacteriota</taxon>
    </lineage>
</organism>
<name>A0A1F5E4E3_9BACT</name>
<dbReference type="EMBL" id="MEZK01000024">
    <property type="protein sequence ID" value="OGD62171.1"/>
    <property type="molecule type" value="Genomic_DNA"/>
</dbReference>
<evidence type="ECO:0000256" key="1">
    <source>
        <dbReference type="ARBA" id="ARBA00000085"/>
    </source>
</evidence>
<dbReference type="Pfam" id="PF00512">
    <property type="entry name" value="HisKA"/>
    <property type="match status" value="1"/>
</dbReference>
<dbReference type="PROSITE" id="PS50109">
    <property type="entry name" value="HIS_KIN"/>
    <property type="match status" value="1"/>
</dbReference>
<protein>
    <recommendedName>
        <fullName evidence="2">histidine kinase</fullName>
        <ecNumber evidence="2">2.7.13.3</ecNumber>
    </recommendedName>
</protein>
<evidence type="ECO:0000313" key="11">
    <source>
        <dbReference type="Proteomes" id="UP000177006"/>
    </source>
</evidence>
<proteinExistence type="predicted"/>
<comment type="caution">
    <text evidence="10">The sequence shown here is derived from an EMBL/GenBank/DDBJ whole genome shotgun (WGS) entry which is preliminary data.</text>
</comment>
<dbReference type="PRINTS" id="PR00344">
    <property type="entry name" value="BCTRLSENSOR"/>
</dbReference>
<dbReference type="EC" id="2.7.13.3" evidence="2"/>
<accession>A0A1F5E4E3</accession>
<dbReference type="InterPro" id="IPR036890">
    <property type="entry name" value="HATPase_C_sf"/>
</dbReference>
<evidence type="ECO:0000259" key="9">
    <source>
        <dbReference type="PROSITE" id="PS50109"/>
    </source>
</evidence>
<dbReference type="FunFam" id="1.10.287.130:FF:000001">
    <property type="entry name" value="Two-component sensor histidine kinase"/>
    <property type="match status" value="1"/>
</dbReference>
<keyword evidence="5" id="KW-0418">Kinase</keyword>
<dbReference type="SMART" id="SM00388">
    <property type="entry name" value="HisKA"/>
    <property type="match status" value="1"/>
</dbReference>
<dbReference type="Proteomes" id="UP000177006">
    <property type="component" value="Unassembled WGS sequence"/>
</dbReference>
<dbReference type="SUPFAM" id="SSF55874">
    <property type="entry name" value="ATPase domain of HSP90 chaperone/DNA topoisomerase II/histidine kinase"/>
    <property type="match status" value="1"/>
</dbReference>
<dbReference type="InterPro" id="IPR036097">
    <property type="entry name" value="HisK_dim/P_sf"/>
</dbReference>
<evidence type="ECO:0000256" key="5">
    <source>
        <dbReference type="ARBA" id="ARBA00022777"/>
    </source>
</evidence>
<reference evidence="10 11" key="1">
    <citation type="journal article" date="2016" name="Nat. Commun.">
        <title>Thousands of microbial genomes shed light on interconnected biogeochemical processes in an aquifer system.</title>
        <authorList>
            <person name="Anantharaman K."/>
            <person name="Brown C.T."/>
            <person name="Hug L.A."/>
            <person name="Sharon I."/>
            <person name="Castelle C.J."/>
            <person name="Probst A.J."/>
            <person name="Thomas B.C."/>
            <person name="Singh A."/>
            <person name="Wilkins M.J."/>
            <person name="Karaoz U."/>
            <person name="Brodie E.L."/>
            <person name="Williams K.H."/>
            <person name="Hubbard S.S."/>
            <person name="Banfield J.F."/>
        </authorList>
    </citation>
    <scope>NUCLEOTIDE SEQUENCE [LARGE SCALE GENOMIC DNA]</scope>
</reference>
<keyword evidence="3" id="KW-0597">Phosphoprotein</keyword>
<evidence type="ECO:0000256" key="7">
    <source>
        <dbReference type="ARBA" id="ARBA00023136"/>
    </source>
</evidence>
<dbReference type="GO" id="GO:0000155">
    <property type="term" value="F:phosphorelay sensor kinase activity"/>
    <property type="evidence" value="ECO:0007669"/>
    <property type="project" value="InterPro"/>
</dbReference>
<dbReference type="SMART" id="SM00387">
    <property type="entry name" value="HATPase_c"/>
    <property type="match status" value="1"/>
</dbReference>
<dbReference type="AlphaFoldDB" id="A0A1F5E4E3"/>
<dbReference type="Gene3D" id="3.30.565.10">
    <property type="entry name" value="Histidine kinase-like ATPase, C-terminal domain"/>
    <property type="match status" value="1"/>
</dbReference>
<evidence type="ECO:0000256" key="8">
    <source>
        <dbReference type="SAM" id="Phobius"/>
    </source>
</evidence>
<feature type="transmembrane region" description="Helical" evidence="8">
    <location>
        <begin position="12"/>
        <end position="32"/>
    </location>
</feature>
<dbReference type="InterPro" id="IPR003661">
    <property type="entry name" value="HisK_dim/P_dom"/>
</dbReference>
<dbReference type="SUPFAM" id="SSF47384">
    <property type="entry name" value="Homodimeric domain of signal transducing histidine kinase"/>
    <property type="match status" value="1"/>
</dbReference>
<sequence length="332" mass="37823">MFQKERLKLTFWYLLIIIIVSSLFSLFIYYGLTFELGRYARIETRIEGLPQPPPLVHFRLDPEVFDEIRRRIALRLILTDLVIWTLSGAAAYFLAGRTLKPIGEMLEEQKRFVADASHELRTPLTAIKTEVEVALRDKKLSPTNTKRLLQSNLEEVDKMQSLSDHLLALSQYQSRDRKLKKEKIILKEIVTEAWNKVAGLALQKQVKLETKVDDLEIMANRLSLTELLTILLDNSVKYSHQQGRIIVKAFEKGKNIFITVKDFGMGIKAGDLPYIFNRFYRADLSRTKTKIDGYGLGLSIAKSIADLHNGTVAAESTPGKGAKFQITLPNKS</sequence>
<keyword evidence="8" id="KW-0812">Transmembrane</keyword>
<dbReference type="FunFam" id="3.30.565.10:FF:000006">
    <property type="entry name" value="Sensor histidine kinase WalK"/>
    <property type="match status" value="1"/>
</dbReference>
<dbReference type="InterPro" id="IPR004358">
    <property type="entry name" value="Sig_transdc_His_kin-like_C"/>
</dbReference>
<keyword evidence="4" id="KW-0808">Transferase</keyword>
<comment type="catalytic activity">
    <reaction evidence="1">
        <text>ATP + protein L-histidine = ADP + protein N-phospho-L-histidine.</text>
        <dbReference type="EC" id="2.7.13.3"/>
    </reaction>
</comment>
<gene>
    <name evidence="10" type="ORF">A2160_01300</name>
</gene>
<dbReference type="PANTHER" id="PTHR45453">
    <property type="entry name" value="PHOSPHATE REGULON SENSOR PROTEIN PHOR"/>
    <property type="match status" value="1"/>
</dbReference>
<evidence type="ECO:0000256" key="4">
    <source>
        <dbReference type="ARBA" id="ARBA00022679"/>
    </source>
</evidence>
<keyword evidence="6" id="KW-0902">Two-component regulatory system</keyword>
<dbReference type="STRING" id="1797457.A2160_01300"/>
<evidence type="ECO:0000256" key="2">
    <source>
        <dbReference type="ARBA" id="ARBA00012438"/>
    </source>
</evidence>
<dbReference type="GO" id="GO:0005886">
    <property type="term" value="C:plasma membrane"/>
    <property type="evidence" value="ECO:0007669"/>
    <property type="project" value="TreeGrafter"/>
</dbReference>
<dbReference type="Gene3D" id="1.10.287.130">
    <property type="match status" value="1"/>
</dbReference>
<dbReference type="PANTHER" id="PTHR45453:SF1">
    <property type="entry name" value="PHOSPHATE REGULON SENSOR PROTEIN PHOR"/>
    <property type="match status" value="1"/>
</dbReference>
<evidence type="ECO:0000256" key="6">
    <source>
        <dbReference type="ARBA" id="ARBA00023012"/>
    </source>
</evidence>